<sequence length="434" mass="49509">MKICTTHGDLLAEKSSENYPTDIYCDECAKALEEAGSLISIENNLTGWADFCSSCGKTQAEEQAEEQTEAEENKADDADMAPTSNAPQDVYPTTVNVSADDSSVYELRRQYEKGRINLAPKFQRHNVWNTKQKSELIESILMGIPLPIMYFFQNKEGINQVIDGKQRLTTLFDFLDNKFSLSELSVLSNLKSKKFSDLSGIQQGKIEDYKLSINVIKPPTPDRIKFDIFDRVNRGGTRLNNQEMRNAIYQGKATDLLEKLKNSNNFKNATDNSIRQRVMKDSYMISRFLAFYLWRKKLLIGAENNLIEYRSDIDNFLGKTMEFLNNCTDSQLSDLATTFEKAMENSFSVLGDNGFRVSTYLEKERRTSVSMALFECLAYLFTFEQSTLNPEQTKAKIKQLFSDQEFLSAVTTPVDSSTKVNLRYQKIEELIEGL</sequence>
<dbReference type="PANTHER" id="PTHR39639">
    <property type="entry name" value="CHROMOSOME 16, WHOLE GENOME SHOTGUN SEQUENCE"/>
    <property type="match status" value="1"/>
</dbReference>
<accession>A0ABQ5ZWV3</accession>
<feature type="compositionally biased region" description="Polar residues" evidence="1">
    <location>
        <begin position="82"/>
        <end position="93"/>
    </location>
</feature>
<comment type="caution">
    <text evidence="3">The sequence shown here is derived from an EMBL/GenBank/DDBJ whole genome shotgun (WGS) entry which is preliminary data.</text>
</comment>
<reference evidence="4" key="1">
    <citation type="journal article" date="2019" name="Int. J. Syst. Evol. Microbiol.">
        <title>The Global Catalogue of Microorganisms (GCM) 10K type strain sequencing project: providing services to taxonomists for standard genome sequencing and annotation.</title>
        <authorList>
            <consortium name="The Broad Institute Genomics Platform"/>
            <consortium name="The Broad Institute Genome Sequencing Center for Infectious Disease"/>
            <person name="Wu L."/>
            <person name="Ma J."/>
        </authorList>
    </citation>
    <scope>NUCLEOTIDE SEQUENCE [LARGE SCALE GENOMIC DNA]</scope>
    <source>
        <strain evidence="4">NBRC 100033</strain>
    </source>
</reference>
<proteinExistence type="predicted"/>
<feature type="domain" description="GmrSD restriction endonucleases N-terminal" evidence="2">
    <location>
        <begin position="111"/>
        <end position="249"/>
    </location>
</feature>
<protein>
    <recommendedName>
        <fullName evidence="2">GmrSD restriction endonucleases N-terminal domain-containing protein</fullName>
    </recommendedName>
</protein>
<name>A0ABQ5ZWV3_9GAMM</name>
<evidence type="ECO:0000313" key="4">
    <source>
        <dbReference type="Proteomes" id="UP001156682"/>
    </source>
</evidence>
<dbReference type="EMBL" id="BSOR01000037">
    <property type="protein sequence ID" value="GLR64660.1"/>
    <property type="molecule type" value="Genomic_DNA"/>
</dbReference>
<evidence type="ECO:0000259" key="2">
    <source>
        <dbReference type="Pfam" id="PF03235"/>
    </source>
</evidence>
<dbReference type="Pfam" id="PF03235">
    <property type="entry name" value="GmrSD_N"/>
    <property type="match status" value="1"/>
</dbReference>
<dbReference type="PANTHER" id="PTHR39639:SF1">
    <property type="entry name" value="DUF262 DOMAIN-CONTAINING PROTEIN"/>
    <property type="match status" value="1"/>
</dbReference>
<feature type="region of interest" description="Disordered" evidence="1">
    <location>
        <begin position="59"/>
        <end position="93"/>
    </location>
</feature>
<keyword evidence="4" id="KW-1185">Reference proteome</keyword>
<evidence type="ECO:0000313" key="3">
    <source>
        <dbReference type="EMBL" id="GLR64660.1"/>
    </source>
</evidence>
<dbReference type="RefSeq" id="WP_051610591.1">
    <property type="nucleotide sequence ID" value="NZ_BSOR01000037.1"/>
</dbReference>
<organism evidence="3 4">
    <name type="scientific">Marinospirillum insulare</name>
    <dbReference type="NCBI Taxonomy" id="217169"/>
    <lineage>
        <taxon>Bacteria</taxon>
        <taxon>Pseudomonadati</taxon>
        <taxon>Pseudomonadota</taxon>
        <taxon>Gammaproteobacteria</taxon>
        <taxon>Oceanospirillales</taxon>
        <taxon>Oceanospirillaceae</taxon>
        <taxon>Marinospirillum</taxon>
    </lineage>
</organism>
<dbReference type="Proteomes" id="UP001156682">
    <property type="component" value="Unassembled WGS sequence"/>
</dbReference>
<dbReference type="InterPro" id="IPR004919">
    <property type="entry name" value="GmrSD_N"/>
</dbReference>
<evidence type="ECO:0000256" key="1">
    <source>
        <dbReference type="SAM" id="MobiDB-lite"/>
    </source>
</evidence>
<gene>
    <name evidence="3" type="ORF">GCM10007878_20980</name>
</gene>